<sequence length="249" mass="27041">MSTQIRKRSSRTRTALPAAFAALVLAVPAFPATRAEAQVSGTDNPCTALTLGKSRHDPGTAGRVLFAVADAYGTTEVTITECTKRNGFWKRTLIAPGHIGRNGFAAPGTKREGDGRSPTGAYSLTEAFGETDPGTALPYRTLRQSGDCWGSTIGDDRYNRYYQGRCLPADEDLSAYMKNGPYRQAVVINHNRPPDSPIIHGHGSAIFMHIGSGPTAGCVALARPRLERIMRNLRPHDRIFMGPRQALFR</sequence>
<protein>
    <submittedName>
        <fullName evidence="3">L,D-peptidoglycan transpeptidase YkuD (ErfK/YbiS/YcfS/YnhG family)</fullName>
    </submittedName>
</protein>
<feature type="chain" id="PRO_5037288461" evidence="1">
    <location>
        <begin position="38"/>
        <end position="249"/>
    </location>
</feature>
<proteinExistence type="predicted"/>
<accession>A0A931DSL4</accession>
<dbReference type="AlphaFoldDB" id="A0A931DSL4"/>
<feature type="domain" description="L,D-TPase catalytic" evidence="2">
    <location>
        <begin position="101"/>
        <end position="239"/>
    </location>
</feature>
<dbReference type="Proteomes" id="UP000614047">
    <property type="component" value="Unassembled WGS sequence"/>
</dbReference>
<dbReference type="GO" id="GO:0016740">
    <property type="term" value="F:transferase activity"/>
    <property type="evidence" value="ECO:0007669"/>
    <property type="project" value="InterPro"/>
</dbReference>
<name>A0A931DSL4_9ACTN</name>
<keyword evidence="1" id="KW-0732">Signal</keyword>
<dbReference type="EMBL" id="JADOUA010000001">
    <property type="protein sequence ID" value="MBG6093999.1"/>
    <property type="molecule type" value="Genomic_DNA"/>
</dbReference>
<dbReference type="RefSeq" id="WP_197015992.1">
    <property type="nucleotide sequence ID" value="NZ_BAABES010000014.1"/>
</dbReference>
<organism evidence="3 4">
    <name type="scientific">Actinomadura viridis</name>
    <dbReference type="NCBI Taxonomy" id="58110"/>
    <lineage>
        <taxon>Bacteria</taxon>
        <taxon>Bacillati</taxon>
        <taxon>Actinomycetota</taxon>
        <taxon>Actinomycetes</taxon>
        <taxon>Streptosporangiales</taxon>
        <taxon>Thermomonosporaceae</taxon>
        <taxon>Actinomadura</taxon>
    </lineage>
</organism>
<dbReference type="Pfam" id="PF03734">
    <property type="entry name" value="YkuD"/>
    <property type="match status" value="1"/>
</dbReference>
<dbReference type="CDD" id="cd16913">
    <property type="entry name" value="YkuD_like"/>
    <property type="match status" value="1"/>
</dbReference>
<dbReference type="InterPro" id="IPR005490">
    <property type="entry name" value="LD_TPept_cat_dom"/>
</dbReference>
<dbReference type="PANTHER" id="PTHR38589">
    <property type="entry name" value="BLR0621 PROTEIN"/>
    <property type="match status" value="1"/>
</dbReference>
<gene>
    <name evidence="3" type="ORF">IW256_008112</name>
</gene>
<dbReference type="PANTHER" id="PTHR38589:SF1">
    <property type="entry name" value="BLR0621 PROTEIN"/>
    <property type="match status" value="1"/>
</dbReference>
<evidence type="ECO:0000313" key="3">
    <source>
        <dbReference type="EMBL" id="MBG6093999.1"/>
    </source>
</evidence>
<evidence type="ECO:0000313" key="4">
    <source>
        <dbReference type="Proteomes" id="UP000614047"/>
    </source>
</evidence>
<comment type="caution">
    <text evidence="3">The sequence shown here is derived from an EMBL/GenBank/DDBJ whole genome shotgun (WGS) entry which is preliminary data.</text>
</comment>
<feature type="signal peptide" evidence="1">
    <location>
        <begin position="1"/>
        <end position="37"/>
    </location>
</feature>
<evidence type="ECO:0000259" key="2">
    <source>
        <dbReference type="Pfam" id="PF03734"/>
    </source>
</evidence>
<keyword evidence="4" id="KW-1185">Reference proteome</keyword>
<evidence type="ECO:0000256" key="1">
    <source>
        <dbReference type="SAM" id="SignalP"/>
    </source>
</evidence>
<reference evidence="3" key="1">
    <citation type="submission" date="2020-11" db="EMBL/GenBank/DDBJ databases">
        <title>Sequencing the genomes of 1000 actinobacteria strains.</title>
        <authorList>
            <person name="Klenk H.-P."/>
        </authorList>
    </citation>
    <scope>NUCLEOTIDE SEQUENCE</scope>
    <source>
        <strain evidence="3">DSM 43175</strain>
    </source>
</reference>